<dbReference type="PROSITE" id="PS50017">
    <property type="entry name" value="DEATH_DOMAIN"/>
    <property type="match status" value="1"/>
</dbReference>
<sequence length="855" mass="95205">VSYVFGGTLPHFLQEPEDAYIIKNNPIKLRCRATPALQIFFKCNGEWVHQNQHTSQEYMDQNTGLKIREVTINVTRQQVEDFHGPEDYWCLCVAWSHLGTSKSRKATVRIAYLRKNFEQDPQGKEVPIKGMIVLHCRPPEGVPMAEVEWLKNEELVGSFEDDNIDTRADHNLIINEARLSDSGNYTCLASNVVAKRRSATATVVVFVNGGWSLWTEWSPCSVNCGRGVQKRSRTCTNPAPLNGGAFCEGMSVQKITCSALCPVDGVWEEWSEWTMCSAQCERQRWRECNSPPPRLRGKMCEGEGQSTENCTGGLCTQSLENSIDVALYSGLAAGVIAVVVLIVAITLYRKSQSEYGVDVIDSSALAGGFQSFNFKTTRQGNPLLLNSSMQPDITVGQTFSSPICFQDSIDKELFDPLPDKVKVQSSFMVSLGVYSTVEGKKTTMIAPNGIHTLRKTQFKTSAVFGHLGGRLVIPNAGVSLLVPHGAIADDTSWEMYMLINQEECEILLGPEITYGPPGLNLSYPVAMTIAHCAEVSAENWNIKLKRQTKDNKWEEIMSVDDESTSCYCLMDSHSCHLLLDQPGCYALVGEPITDAAIKRLRIAVFGSVEASSIDYSLRVHCVDDTPHAFQRVVTAETSRGGQLLEEPKMLFFKGNCLSLQVSIQDIPQFLWSIKPFTTCQEFSFTQVWYSNQQPVHCAFSLQRHSTSTTQLSCKISVRQVKGHEQILQVYTTVGEVRLIMSLGLITSRSVLTSQTGAKAFKIPLSIRQRICTTFDTANTKGKDWQLLAQKLHIQRNLSYFTKQKSPSAVILSLWEARHQDSGDLDSLASALEEIGKIHCKSLPQSPDDKETDFTF</sequence>
<dbReference type="SUPFAM" id="SSF82895">
    <property type="entry name" value="TSP-1 type 1 repeat"/>
    <property type="match status" value="2"/>
</dbReference>
<feature type="domain" description="Death" evidence="15">
    <location>
        <begin position="781"/>
        <end position="836"/>
    </location>
</feature>
<evidence type="ECO:0000256" key="3">
    <source>
        <dbReference type="ARBA" id="ARBA00022473"/>
    </source>
</evidence>
<evidence type="ECO:0000256" key="8">
    <source>
        <dbReference type="ARBA" id="ARBA00022989"/>
    </source>
</evidence>
<dbReference type="InterPro" id="IPR011029">
    <property type="entry name" value="DEATH-like_dom_sf"/>
</dbReference>
<keyword evidence="6" id="KW-0732">Signal</keyword>
<keyword evidence="13 14" id="KW-0393">Immunoglobulin domain</keyword>
<protein>
    <recommendedName>
        <fullName evidence="14">Netrin receptor UNC5</fullName>
    </recommendedName>
</protein>
<dbReference type="Gene3D" id="2.60.40.10">
    <property type="entry name" value="Immunoglobulins"/>
    <property type="match status" value="2"/>
</dbReference>
<evidence type="ECO:0000256" key="1">
    <source>
        <dbReference type="ARBA" id="ARBA00004251"/>
    </source>
</evidence>
<dbReference type="Proteomes" id="UP000694427">
    <property type="component" value="Unplaced"/>
</dbReference>
<evidence type="ECO:0000256" key="5">
    <source>
        <dbReference type="ARBA" id="ARBA00022692"/>
    </source>
</evidence>
<dbReference type="InterPro" id="IPR013783">
    <property type="entry name" value="Ig-like_fold"/>
</dbReference>
<dbReference type="InterPro" id="IPR036179">
    <property type="entry name" value="Ig-like_dom_sf"/>
</dbReference>
<dbReference type="PANTHER" id="PTHR12582:SF5">
    <property type="entry name" value="NETRIN RECEPTOR UNC5D"/>
    <property type="match status" value="1"/>
</dbReference>
<reference evidence="18" key="2">
    <citation type="submission" date="2025-09" db="UniProtKB">
        <authorList>
            <consortium name="Ensembl"/>
        </authorList>
    </citation>
    <scope>IDENTIFICATION</scope>
</reference>
<dbReference type="SMART" id="SM00409">
    <property type="entry name" value="IG"/>
    <property type="match status" value="2"/>
</dbReference>
<keyword evidence="10" id="KW-1015">Disulfide bond</keyword>
<dbReference type="InterPro" id="IPR037936">
    <property type="entry name" value="UNC5A-D"/>
</dbReference>
<comment type="function">
    <text evidence="14">Receptor for netrin required for axon guidance. Mediates axon repulsion of neuronal growth cones in the developing nervous system upon ligand binding.</text>
</comment>
<dbReference type="SUPFAM" id="SSF48726">
    <property type="entry name" value="Immunoglobulin"/>
    <property type="match status" value="2"/>
</dbReference>
<dbReference type="InterPro" id="IPR003599">
    <property type="entry name" value="Ig_sub"/>
</dbReference>
<feature type="domain" description="ZU5" evidence="17">
    <location>
        <begin position="458"/>
        <end position="591"/>
    </location>
</feature>
<dbReference type="FunFam" id="2.20.100.10:FF:000008">
    <property type="entry name" value="Unc-5 netrin receptor C"/>
    <property type="match status" value="1"/>
</dbReference>
<name>A0A8C1KV31_CYPCA</name>
<evidence type="ECO:0000256" key="6">
    <source>
        <dbReference type="ARBA" id="ARBA00022729"/>
    </source>
</evidence>
<dbReference type="InterPro" id="IPR000884">
    <property type="entry name" value="TSP1_rpt"/>
</dbReference>
<evidence type="ECO:0000313" key="19">
    <source>
        <dbReference type="Proteomes" id="UP000694427"/>
    </source>
</evidence>
<keyword evidence="8" id="KW-1133">Transmembrane helix</keyword>
<dbReference type="Pfam" id="PF00531">
    <property type="entry name" value="Death"/>
    <property type="match status" value="1"/>
</dbReference>
<evidence type="ECO:0000256" key="11">
    <source>
        <dbReference type="ARBA" id="ARBA00023170"/>
    </source>
</evidence>
<dbReference type="Gene3D" id="2.60.220.30">
    <property type="match status" value="1"/>
</dbReference>
<evidence type="ECO:0000256" key="13">
    <source>
        <dbReference type="ARBA" id="ARBA00023319"/>
    </source>
</evidence>
<evidence type="ECO:0000256" key="7">
    <source>
        <dbReference type="ARBA" id="ARBA00022737"/>
    </source>
</evidence>
<dbReference type="Gene3D" id="1.10.533.10">
    <property type="entry name" value="Death Domain, Fas"/>
    <property type="match status" value="1"/>
</dbReference>
<proteinExistence type="inferred from homology"/>
<dbReference type="Pfam" id="PF25609">
    <property type="entry name" value="Unc5_NetrinR_N"/>
    <property type="match status" value="1"/>
</dbReference>
<reference evidence="18" key="1">
    <citation type="submission" date="2025-08" db="UniProtKB">
        <authorList>
            <consortium name="Ensembl"/>
        </authorList>
    </citation>
    <scope>IDENTIFICATION</scope>
</reference>
<keyword evidence="11 14" id="KW-0675">Receptor</keyword>
<evidence type="ECO:0000259" key="15">
    <source>
        <dbReference type="PROSITE" id="PS50017"/>
    </source>
</evidence>
<dbReference type="PROSITE" id="PS51145">
    <property type="entry name" value="ZU5"/>
    <property type="match status" value="1"/>
</dbReference>
<dbReference type="FunFam" id="2.60.220.30:FF:000006">
    <property type="entry name" value="Unc-5 netrin receptor D"/>
    <property type="match status" value="1"/>
</dbReference>
<keyword evidence="7" id="KW-0677">Repeat</keyword>
<feature type="domain" description="Ig-like" evidence="16">
    <location>
        <begin position="122"/>
        <end position="204"/>
    </location>
</feature>
<evidence type="ECO:0000256" key="9">
    <source>
        <dbReference type="ARBA" id="ARBA00023136"/>
    </source>
</evidence>
<dbReference type="InterPro" id="IPR007110">
    <property type="entry name" value="Ig-like_dom"/>
</dbReference>
<evidence type="ECO:0000256" key="14">
    <source>
        <dbReference type="RuleBase" id="RU367033"/>
    </source>
</evidence>
<dbReference type="Pfam" id="PF17217">
    <property type="entry name" value="UPA"/>
    <property type="match status" value="1"/>
</dbReference>
<evidence type="ECO:0000259" key="16">
    <source>
        <dbReference type="PROSITE" id="PS50835"/>
    </source>
</evidence>
<comment type="subcellular location">
    <subcellularLocation>
        <location evidence="1 14">Cell membrane</location>
        <topology evidence="1 14">Single-pass type I membrane protein</topology>
    </subcellularLocation>
</comment>
<dbReference type="AlphaFoldDB" id="A0A8C1KV31"/>
<organism evidence="18 19">
    <name type="scientific">Cyprinus carpio</name>
    <name type="common">Common carp</name>
    <dbReference type="NCBI Taxonomy" id="7962"/>
    <lineage>
        <taxon>Eukaryota</taxon>
        <taxon>Metazoa</taxon>
        <taxon>Chordata</taxon>
        <taxon>Craniata</taxon>
        <taxon>Vertebrata</taxon>
        <taxon>Euteleostomi</taxon>
        <taxon>Actinopterygii</taxon>
        <taxon>Neopterygii</taxon>
        <taxon>Teleostei</taxon>
        <taxon>Ostariophysi</taxon>
        <taxon>Cypriniformes</taxon>
        <taxon>Cyprinidae</taxon>
        <taxon>Cyprininae</taxon>
        <taxon>Cyprinus</taxon>
    </lineage>
</organism>
<dbReference type="Ensembl" id="ENSCCRT00010058238.1">
    <property type="protein sequence ID" value="ENSCCRP00010053132.1"/>
    <property type="gene ID" value="ENSCCRG00010020985.1"/>
</dbReference>
<dbReference type="InterPro" id="IPR057755">
    <property type="entry name" value="UNC5A-D-like_N"/>
</dbReference>
<dbReference type="FunFam" id="2.60.40.10:FF:000039">
    <property type="entry name" value="Unc-5 netrin receptor C"/>
    <property type="match status" value="1"/>
</dbReference>
<keyword evidence="19" id="KW-1185">Reference proteome</keyword>
<keyword evidence="3 14" id="KW-0217">Developmental protein</keyword>
<dbReference type="SUPFAM" id="SSF47986">
    <property type="entry name" value="DEATH domain"/>
    <property type="match status" value="1"/>
</dbReference>
<dbReference type="SMART" id="SM00209">
    <property type="entry name" value="TSP1"/>
    <property type="match status" value="2"/>
</dbReference>
<evidence type="ECO:0000313" key="18">
    <source>
        <dbReference type="Ensembl" id="ENSCCRP00010053132.1"/>
    </source>
</evidence>
<dbReference type="SMART" id="SM00218">
    <property type="entry name" value="ZU5"/>
    <property type="match status" value="1"/>
</dbReference>
<dbReference type="SMART" id="SM00005">
    <property type="entry name" value="DEATH"/>
    <property type="match status" value="1"/>
</dbReference>
<dbReference type="InterPro" id="IPR036383">
    <property type="entry name" value="TSP1_rpt_sf"/>
</dbReference>
<evidence type="ECO:0000256" key="10">
    <source>
        <dbReference type="ARBA" id="ARBA00023157"/>
    </source>
</evidence>
<dbReference type="InterPro" id="IPR000488">
    <property type="entry name" value="Death_dom"/>
</dbReference>
<dbReference type="GO" id="GO:0007411">
    <property type="term" value="P:axon guidance"/>
    <property type="evidence" value="ECO:0007669"/>
    <property type="project" value="TreeGrafter"/>
</dbReference>
<accession>A0A8C1KV31</accession>
<evidence type="ECO:0000256" key="2">
    <source>
        <dbReference type="ARBA" id="ARBA00009844"/>
    </source>
</evidence>
<dbReference type="Gene3D" id="2.20.100.10">
    <property type="entry name" value="Thrombospondin type-1 (TSP1) repeat"/>
    <property type="match status" value="2"/>
</dbReference>
<keyword evidence="4" id="KW-1003">Cell membrane</keyword>
<dbReference type="Pfam" id="PF00791">
    <property type="entry name" value="ZU5"/>
    <property type="match status" value="1"/>
</dbReference>
<dbReference type="InterPro" id="IPR013098">
    <property type="entry name" value="Ig_I-set"/>
</dbReference>
<dbReference type="InterPro" id="IPR003598">
    <property type="entry name" value="Ig_sub2"/>
</dbReference>
<dbReference type="PRINTS" id="PR01705">
    <property type="entry name" value="TSP1REPEAT"/>
</dbReference>
<dbReference type="FunFam" id="2.60.40.10:FF:000037">
    <property type="entry name" value="Unc-5 netrin receptor C"/>
    <property type="match status" value="1"/>
</dbReference>
<dbReference type="Pfam" id="PF07679">
    <property type="entry name" value="I-set"/>
    <property type="match status" value="1"/>
</dbReference>
<evidence type="ECO:0000259" key="17">
    <source>
        <dbReference type="PROSITE" id="PS51145"/>
    </source>
</evidence>
<evidence type="ECO:0000256" key="12">
    <source>
        <dbReference type="ARBA" id="ARBA00023180"/>
    </source>
</evidence>
<evidence type="ECO:0000256" key="4">
    <source>
        <dbReference type="ARBA" id="ARBA00022475"/>
    </source>
</evidence>
<dbReference type="Pfam" id="PF00090">
    <property type="entry name" value="TSP_1"/>
    <property type="match status" value="2"/>
</dbReference>
<dbReference type="FunFam" id="1.10.533.10:FF:000001">
    <property type="entry name" value="Unc-5 netrin receptor B"/>
    <property type="match status" value="1"/>
</dbReference>
<dbReference type="GO" id="GO:0005886">
    <property type="term" value="C:plasma membrane"/>
    <property type="evidence" value="ECO:0007669"/>
    <property type="project" value="UniProtKB-SubCell"/>
</dbReference>
<dbReference type="PROSITE" id="PS50092">
    <property type="entry name" value="TSP1"/>
    <property type="match status" value="2"/>
</dbReference>
<keyword evidence="12" id="KW-0325">Glycoprotein</keyword>
<dbReference type="InterPro" id="IPR033772">
    <property type="entry name" value="UPA"/>
</dbReference>
<dbReference type="InterPro" id="IPR000906">
    <property type="entry name" value="ZU5_dom"/>
</dbReference>
<dbReference type="GO" id="GO:0005042">
    <property type="term" value="F:netrin receptor activity"/>
    <property type="evidence" value="ECO:0007669"/>
    <property type="project" value="UniProtKB-UniRule"/>
</dbReference>
<keyword evidence="9" id="KW-0472">Membrane</keyword>
<dbReference type="FunFam" id="2.20.100.10:FF:000002">
    <property type="entry name" value="Unc-5 netrin receptor C"/>
    <property type="match status" value="1"/>
</dbReference>
<comment type="similarity">
    <text evidence="2 14">Belongs to the unc-5 family.</text>
</comment>
<keyword evidence="5" id="KW-0812">Transmembrane</keyword>
<dbReference type="PROSITE" id="PS50835">
    <property type="entry name" value="IG_LIKE"/>
    <property type="match status" value="1"/>
</dbReference>
<dbReference type="SMART" id="SM00408">
    <property type="entry name" value="IGc2"/>
    <property type="match status" value="1"/>
</dbReference>
<dbReference type="PANTHER" id="PTHR12582">
    <property type="entry name" value="NETRIN RECEPTOR UNC5"/>
    <property type="match status" value="1"/>
</dbReference>